<comment type="similarity">
    <text evidence="1">Belongs to the TCP11 family.</text>
</comment>
<comment type="caution">
    <text evidence="2">The sequence shown here is derived from an EMBL/GenBank/DDBJ whole genome shotgun (WGS) entry which is preliminary data.</text>
</comment>
<reference evidence="2 3" key="1">
    <citation type="journal article" date="2023" name="BMC Biotechnol.">
        <title>Vitis rotundifolia cv Carlos genome sequencing.</title>
        <authorList>
            <person name="Huff M."/>
            <person name="Hulse-Kemp A."/>
            <person name="Scheffler B."/>
            <person name="Youngblood R."/>
            <person name="Simpson S."/>
            <person name="Babiker E."/>
            <person name="Staton M."/>
        </authorList>
    </citation>
    <scope>NUCLEOTIDE SEQUENCE [LARGE SCALE GENOMIC DNA]</scope>
    <source>
        <tissue evidence="2">Leaf</tissue>
    </source>
</reference>
<dbReference type="PANTHER" id="PTHR12832">
    <property type="entry name" value="TESTIS-SPECIFIC PROTEIN PBS13 T-COMPLEX 11"/>
    <property type="match status" value="1"/>
</dbReference>
<proteinExistence type="inferred from homology"/>
<dbReference type="GO" id="GO:0007165">
    <property type="term" value="P:signal transduction"/>
    <property type="evidence" value="ECO:0007669"/>
    <property type="project" value="TreeGrafter"/>
</dbReference>
<gene>
    <name evidence="2" type="ORF">PVL29_016089</name>
</gene>
<dbReference type="Proteomes" id="UP001168098">
    <property type="component" value="Unassembled WGS sequence"/>
</dbReference>
<evidence type="ECO:0000313" key="3">
    <source>
        <dbReference type="Proteomes" id="UP001168098"/>
    </source>
</evidence>
<dbReference type="AlphaFoldDB" id="A0AA39DJU1"/>
<keyword evidence="3" id="KW-1185">Reference proteome</keyword>
<protein>
    <submittedName>
        <fullName evidence="2">Uncharacterized protein</fullName>
    </submittedName>
</protein>
<organism evidence="2 3">
    <name type="scientific">Vitis rotundifolia</name>
    <name type="common">Muscadine grape</name>
    <dbReference type="NCBI Taxonomy" id="103349"/>
    <lineage>
        <taxon>Eukaryota</taxon>
        <taxon>Viridiplantae</taxon>
        <taxon>Streptophyta</taxon>
        <taxon>Embryophyta</taxon>
        <taxon>Tracheophyta</taxon>
        <taxon>Spermatophyta</taxon>
        <taxon>Magnoliopsida</taxon>
        <taxon>eudicotyledons</taxon>
        <taxon>Gunneridae</taxon>
        <taxon>Pentapetalae</taxon>
        <taxon>rosids</taxon>
        <taxon>Vitales</taxon>
        <taxon>Vitaceae</taxon>
        <taxon>Viteae</taxon>
        <taxon>Vitis</taxon>
    </lineage>
</organism>
<evidence type="ECO:0000256" key="1">
    <source>
        <dbReference type="ARBA" id="ARBA00010954"/>
    </source>
</evidence>
<sequence length="115" mass="12531">MENMVVRCGQEVSELLDRPEEAGIEETVEIMSGFSRDGEEASNINKLQARRAVMSRMLVKSLQAGDVMFERVSPVVYLTARVVVLAGNGPQGRKLAEMALWRVGAVDMIDSGGSC</sequence>
<accession>A0AA39DJU1</accession>
<name>A0AA39DJU1_VITRO</name>
<dbReference type="EMBL" id="JARBHA010000012">
    <property type="protein sequence ID" value="KAJ9687458.1"/>
    <property type="molecule type" value="Genomic_DNA"/>
</dbReference>
<dbReference type="InterPro" id="IPR008862">
    <property type="entry name" value="Tcp11"/>
</dbReference>
<evidence type="ECO:0000313" key="2">
    <source>
        <dbReference type="EMBL" id="KAJ9687458.1"/>
    </source>
</evidence>
<dbReference type="PANTHER" id="PTHR12832:SF34">
    <property type="entry name" value="T-COMPLEX PROTEIN 11"/>
    <property type="match status" value="1"/>
</dbReference>